<dbReference type="SUPFAM" id="SSF161098">
    <property type="entry name" value="MetI-like"/>
    <property type="match status" value="1"/>
</dbReference>
<evidence type="ECO:0000256" key="5">
    <source>
        <dbReference type="ARBA" id="ARBA00022989"/>
    </source>
</evidence>
<gene>
    <name evidence="9" type="ORF">IDH41_19835</name>
</gene>
<sequence>MRRLSYAFLALISVVSLLPFYLMMTMSTYYTEDLFKGLPLWPSDFLRENLATVFRSNFAQVYLNSLTVSVAAVASCLLISAMIGYAIAKFRFRLRSALHFFMMITMMVPTQVGLIGYVIEMKALGMGNTLLPVILIWTAFPFGAFFMTQFIKDTVSQELLESARLDGCSEPGIFFRVVLPLVKPGLSTLAMLVFLWSWNSYLLPLVVINNQKWYTLPLFISNLGIVHRTDYAAMMTALCMAVVPLLVIFILASKTFIKGITAGSVKG</sequence>
<dbReference type="Proteomes" id="UP000632125">
    <property type="component" value="Unassembled WGS sequence"/>
</dbReference>
<dbReference type="GO" id="GO:0055085">
    <property type="term" value="P:transmembrane transport"/>
    <property type="evidence" value="ECO:0007669"/>
    <property type="project" value="InterPro"/>
</dbReference>
<evidence type="ECO:0000256" key="2">
    <source>
        <dbReference type="ARBA" id="ARBA00022448"/>
    </source>
</evidence>
<dbReference type="RefSeq" id="WP_190864098.1">
    <property type="nucleotide sequence ID" value="NZ_JACXIY010000024.1"/>
</dbReference>
<dbReference type="GO" id="GO:0005886">
    <property type="term" value="C:plasma membrane"/>
    <property type="evidence" value="ECO:0007669"/>
    <property type="project" value="UniProtKB-SubCell"/>
</dbReference>
<evidence type="ECO:0000256" key="1">
    <source>
        <dbReference type="ARBA" id="ARBA00004651"/>
    </source>
</evidence>
<name>A0A927CMP0_9BACL</name>
<comment type="caution">
    <text evidence="9">The sequence shown here is derived from an EMBL/GenBank/DDBJ whole genome shotgun (WGS) entry which is preliminary data.</text>
</comment>
<dbReference type="EMBL" id="JACXIY010000024">
    <property type="protein sequence ID" value="MBD2870839.1"/>
    <property type="molecule type" value="Genomic_DNA"/>
</dbReference>
<dbReference type="PANTHER" id="PTHR43744:SF8">
    <property type="entry name" value="SN-GLYCEROL-3-PHOSPHATE TRANSPORT SYSTEM PERMEASE PROTEIN UGPE"/>
    <property type="match status" value="1"/>
</dbReference>
<dbReference type="PANTHER" id="PTHR43744">
    <property type="entry name" value="ABC TRANSPORTER PERMEASE PROTEIN MG189-RELATED-RELATED"/>
    <property type="match status" value="1"/>
</dbReference>
<reference evidence="9" key="1">
    <citation type="submission" date="2020-09" db="EMBL/GenBank/DDBJ databases">
        <title>A novel bacterium of genus Paenibacillus, isolated from South China Sea.</title>
        <authorList>
            <person name="Huang H."/>
            <person name="Mo K."/>
            <person name="Hu Y."/>
        </authorList>
    </citation>
    <scope>NUCLEOTIDE SEQUENCE</scope>
    <source>
        <strain evidence="9">IB182493</strain>
    </source>
</reference>
<dbReference type="InterPro" id="IPR035906">
    <property type="entry name" value="MetI-like_sf"/>
</dbReference>
<organism evidence="9 10">
    <name type="scientific">Paenibacillus arenilitoris</name>
    <dbReference type="NCBI Taxonomy" id="2772299"/>
    <lineage>
        <taxon>Bacteria</taxon>
        <taxon>Bacillati</taxon>
        <taxon>Bacillota</taxon>
        <taxon>Bacilli</taxon>
        <taxon>Bacillales</taxon>
        <taxon>Paenibacillaceae</taxon>
        <taxon>Paenibacillus</taxon>
    </lineage>
</organism>
<keyword evidence="10" id="KW-1185">Reference proteome</keyword>
<evidence type="ECO:0000313" key="10">
    <source>
        <dbReference type="Proteomes" id="UP000632125"/>
    </source>
</evidence>
<evidence type="ECO:0000256" key="6">
    <source>
        <dbReference type="ARBA" id="ARBA00023136"/>
    </source>
</evidence>
<protein>
    <submittedName>
        <fullName evidence="9">Carbohydrate ABC transporter permease</fullName>
    </submittedName>
</protein>
<evidence type="ECO:0000256" key="3">
    <source>
        <dbReference type="ARBA" id="ARBA00022475"/>
    </source>
</evidence>
<evidence type="ECO:0000256" key="4">
    <source>
        <dbReference type="ARBA" id="ARBA00022692"/>
    </source>
</evidence>
<evidence type="ECO:0000259" key="8">
    <source>
        <dbReference type="PROSITE" id="PS50928"/>
    </source>
</evidence>
<feature type="transmembrane region" description="Helical" evidence="7">
    <location>
        <begin position="173"/>
        <end position="196"/>
    </location>
</feature>
<feature type="transmembrane region" description="Helical" evidence="7">
    <location>
        <begin position="131"/>
        <end position="152"/>
    </location>
</feature>
<keyword evidence="5 7" id="KW-1133">Transmembrane helix</keyword>
<keyword evidence="6 7" id="KW-0472">Membrane</keyword>
<comment type="subcellular location">
    <subcellularLocation>
        <location evidence="1 7">Cell membrane</location>
        <topology evidence="1 7">Multi-pass membrane protein</topology>
    </subcellularLocation>
</comment>
<feature type="transmembrane region" description="Helical" evidence="7">
    <location>
        <begin position="66"/>
        <end position="88"/>
    </location>
</feature>
<feature type="transmembrane region" description="Helical" evidence="7">
    <location>
        <begin position="231"/>
        <end position="252"/>
    </location>
</feature>
<feature type="domain" description="ABC transmembrane type-1" evidence="8">
    <location>
        <begin position="62"/>
        <end position="252"/>
    </location>
</feature>
<dbReference type="PROSITE" id="PS50928">
    <property type="entry name" value="ABC_TM1"/>
    <property type="match status" value="1"/>
</dbReference>
<feature type="transmembrane region" description="Helical" evidence="7">
    <location>
        <begin position="100"/>
        <end position="119"/>
    </location>
</feature>
<keyword evidence="3" id="KW-1003">Cell membrane</keyword>
<evidence type="ECO:0000313" key="9">
    <source>
        <dbReference type="EMBL" id="MBD2870839.1"/>
    </source>
</evidence>
<dbReference type="AlphaFoldDB" id="A0A927CMP0"/>
<keyword evidence="2 7" id="KW-0813">Transport</keyword>
<comment type="similarity">
    <text evidence="7">Belongs to the binding-protein-dependent transport system permease family.</text>
</comment>
<dbReference type="InterPro" id="IPR000515">
    <property type="entry name" value="MetI-like"/>
</dbReference>
<dbReference type="Pfam" id="PF00528">
    <property type="entry name" value="BPD_transp_1"/>
    <property type="match status" value="1"/>
</dbReference>
<proteinExistence type="inferred from homology"/>
<feature type="transmembrane region" description="Helical" evidence="7">
    <location>
        <begin position="7"/>
        <end position="30"/>
    </location>
</feature>
<evidence type="ECO:0000256" key="7">
    <source>
        <dbReference type="RuleBase" id="RU363032"/>
    </source>
</evidence>
<dbReference type="Gene3D" id="1.10.3720.10">
    <property type="entry name" value="MetI-like"/>
    <property type="match status" value="1"/>
</dbReference>
<dbReference type="CDD" id="cd06261">
    <property type="entry name" value="TM_PBP2"/>
    <property type="match status" value="1"/>
</dbReference>
<keyword evidence="4 7" id="KW-0812">Transmembrane</keyword>
<accession>A0A927CMP0</accession>